<dbReference type="EMBL" id="JAIVGD010000013">
    <property type="protein sequence ID" value="KAH0761477.1"/>
    <property type="molecule type" value="Genomic_DNA"/>
</dbReference>
<keyword evidence="2" id="KW-1185">Reference proteome</keyword>
<evidence type="ECO:0000313" key="1">
    <source>
        <dbReference type="EMBL" id="KAH0761477.1"/>
    </source>
</evidence>
<comment type="caution">
    <text evidence="1">The sequence shown here is derived from an EMBL/GenBank/DDBJ whole genome shotgun (WGS) entry which is preliminary data.</text>
</comment>
<reference evidence="1 2" key="1">
    <citation type="journal article" date="2021" name="bioRxiv">
        <title>Chromosome-scale and haplotype-resolved genome assembly of a tetraploid potato cultivar.</title>
        <authorList>
            <person name="Sun H."/>
            <person name="Jiao W.-B."/>
            <person name="Krause K."/>
            <person name="Campoy J.A."/>
            <person name="Goel M."/>
            <person name="Folz-Donahue K."/>
            <person name="Kukat C."/>
            <person name="Huettel B."/>
            <person name="Schneeberger K."/>
        </authorList>
    </citation>
    <scope>NUCLEOTIDE SEQUENCE [LARGE SCALE GENOMIC DNA]</scope>
    <source>
        <strain evidence="1">SolTubOtavaFocal</strain>
        <tissue evidence="1">Leaves</tissue>
    </source>
</reference>
<evidence type="ECO:0000313" key="2">
    <source>
        <dbReference type="Proteomes" id="UP000826656"/>
    </source>
</evidence>
<accession>A0ABQ7VBL3</accession>
<protein>
    <submittedName>
        <fullName evidence="1">Uncharacterized protein</fullName>
    </submittedName>
</protein>
<proteinExistence type="predicted"/>
<sequence length="206" mass="23479">MRGKDVKFSARILNKLLGTPNCDPDVFNDLNDKTPYRDIRHTLCGVDSNARCERSKDTGRHNTLHFASFNQGIPINVGAIMRQSMMKFRNNMRWKFCYGGLITRFLRSEGIEEKMVDMIVAYHPDLTELQLRIEGRPVTDEDMETLADRYPLIESAAFLCRSGPTFLEPLDDDKATVDEAMDDEEDDDVDKETNALMVFDGGDDEA</sequence>
<gene>
    <name evidence="1" type="ORF">KY290_017550</name>
</gene>
<name>A0ABQ7VBL3_SOLTU</name>
<dbReference type="Proteomes" id="UP000826656">
    <property type="component" value="Unassembled WGS sequence"/>
</dbReference>
<organism evidence="1 2">
    <name type="scientific">Solanum tuberosum</name>
    <name type="common">Potato</name>
    <dbReference type="NCBI Taxonomy" id="4113"/>
    <lineage>
        <taxon>Eukaryota</taxon>
        <taxon>Viridiplantae</taxon>
        <taxon>Streptophyta</taxon>
        <taxon>Embryophyta</taxon>
        <taxon>Tracheophyta</taxon>
        <taxon>Spermatophyta</taxon>
        <taxon>Magnoliopsida</taxon>
        <taxon>eudicotyledons</taxon>
        <taxon>Gunneridae</taxon>
        <taxon>Pentapetalae</taxon>
        <taxon>asterids</taxon>
        <taxon>lamiids</taxon>
        <taxon>Solanales</taxon>
        <taxon>Solanaceae</taxon>
        <taxon>Solanoideae</taxon>
        <taxon>Solaneae</taxon>
        <taxon>Solanum</taxon>
    </lineage>
</organism>